<feature type="chain" id="PRO_5043708265" evidence="2">
    <location>
        <begin position="27"/>
        <end position="255"/>
    </location>
</feature>
<evidence type="ECO:0000313" key="4">
    <source>
        <dbReference type="Proteomes" id="UP001054945"/>
    </source>
</evidence>
<accession>A0AAV4RUM6</accession>
<dbReference type="Proteomes" id="UP001054945">
    <property type="component" value="Unassembled WGS sequence"/>
</dbReference>
<proteinExistence type="predicted"/>
<feature type="region of interest" description="Disordered" evidence="1">
    <location>
        <begin position="166"/>
        <end position="217"/>
    </location>
</feature>
<protein>
    <submittedName>
        <fullName evidence="3">Uncharacterized protein</fullName>
    </submittedName>
</protein>
<evidence type="ECO:0000256" key="1">
    <source>
        <dbReference type="SAM" id="MobiDB-lite"/>
    </source>
</evidence>
<sequence>MIRSIFFLTVLALLSPAILLTPVSDGEETDQEVSQEVKELQNLRNEYAEPPNSTHDPEEPLPTPLPSHEEPEANSRSAIFRHRGITQAKKDKYWNENGGYAKYAGIQYSPQDLAAYVFNTGDEEGVAVAVEELVREGLMGRTDAINYLQDVKQILMYLRDQYEKQKEEMKSRTSPELQMTQRFPVKKAKHSLSEDNEKTESKDSEESSSEPTIDRRPVRIVLPPLAHPNCHLTQLSDQESFLKKKTVRRLSLLSL</sequence>
<dbReference type="AlphaFoldDB" id="A0AAV4RUM6"/>
<feature type="compositionally biased region" description="Basic and acidic residues" evidence="1">
    <location>
        <begin position="191"/>
        <end position="205"/>
    </location>
</feature>
<organism evidence="3 4">
    <name type="scientific">Caerostris extrusa</name>
    <name type="common">Bark spider</name>
    <name type="synonym">Caerostris bankana</name>
    <dbReference type="NCBI Taxonomy" id="172846"/>
    <lineage>
        <taxon>Eukaryota</taxon>
        <taxon>Metazoa</taxon>
        <taxon>Ecdysozoa</taxon>
        <taxon>Arthropoda</taxon>
        <taxon>Chelicerata</taxon>
        <taxon>Arachnida</taxon>
        <taxon>Araneae</taxon>
        <taxon>Araneomorphae</taxon>
        <taxon>Entelegynae</taxon>
        <taxon>Araneoidea</taxon>
        <taxon>Araneidae</taxon>
        <taxon>Caerostris</taxon>
    </lineage>
</organism>
<comment type="caution">
    <text evidence="3">The sequence shown here is derived from an EMBL/GenBank/DDBJ whole genome shotgun (WGS) entry which is preliminary data.</text>
</comment>
<keyword evidence="4" id="KW-1185">Reference proteome</keyword>
<dbReference type="EMBL" id="BPLR01008349">
    <property type="protein sequence ID" value="GIY24086.1"/>
    <property type="molecule type" value="Genomic_DNA"/>
</dbReference>
<feature type="signal peptide" evidence="2">
    <location>
        <begin position="1"/>
        <end position="26"/>
    </location>
</feature>
<evidence type="ECO:0000256" key="2">
    <source>
        <dbReference type="SAM" id="SignalP"/>
    </source>
</evidence>
<keyword evidence="2" id="KW-0732">Signal</keyword>
<gene>
    <name evidence="3" type="primary">AVEN_21015_2</name>
    <name evidence="3" type="ORF">CEXT_295781</name>
</gene>
<feature type="region of interest" description="Disordered" evidence="1">
    <location>
        <begin position="47"/>
        <end position="81"/>
    </location>
</feature>
<reference evidence="3 4" key="1">
    <citation type="submission" date="2021-06" db="EMBL/GenBank/DDBJ databases">
        <title>Caerostris extrusa draft genome.</title>
        <authorList>
            <person name="Kono N."/>
            <person name="Arakawa K."/>
        </authorList>
    </citation>
    <scope>NUCLEOTIDE SEQUENCE [LARGE SCALE GENOMIC DNA]</scope>
</reference>
<name>A0AAV4RUM6_CAEEX</name>
<evidence type="ECO:0000313" key="3">
    <source>
        <dbReference type="EMBL" id="GIY24086.1"/>
    </source>
</evidence>